<organism evidence="1 2">
    <name type="scientific">Candidatus Andeanibacterium colombiense</name>
    <dbReference type="NCBI Taxonomy" id="3121345"/>
    <lineage>
        <taxon>Bacteria</taxon>
        <taxon>Pseudomonadati</taxon>
        <taxon>Pseudomonadota</taxon>
        <taxon>Alphaproteobacteria</taxon>
        <taxon>Sphingomonadales</taxon>
        <taxon>Sphingomonadaceae</taxon>
        <taxon>Candidatus Andeanibacterium</taxon>
    </lineage>
</organism>
<protein>
    <submittedName>
        <fullName evidence="1">DUF3142 domain-containing protein</fullName>
    </submittedName>
</protein>
<name>A0AAJ5X606_9SPHN</name>
<accession>A0AAJ5X606</accession>
<dbReference type="InterPro" id="IPR017853">
    <property type="entry name" value="GH"/>
</dbReference>
<reference evidence="1" key="1">
    <citation type="submission" date="2023-03" db="EMBL/GenBank/DDBJ databases">
        <title>Andean soil-derived lignocellulolytic bacterial consortium as a source of novel taxa and putative plastic-active enzymes.</title>
        <authorList>
            <person name="Diaz-Garcia L."/>
            <person name="Chuvochina M."/>
            <person name="Feuerriegel G."/>
            <person name="Bunk B."/>
            <person name="Sproer C."/>
            <person name="Streit W.R."/>
            <person name="Rodriguez L.M."/>
            <person name="Overmann J."/>
            <person name="Jimenez D.J."/>
        </authorList>
    </citation>
    <scope>NUCLEOTIDE SEQUENCE</scope>
    <source>
        <strain evidence="1">MAG 26</strain>
    </source>
</reference>
<dbReference type="SUPFAM" id="SSF51445">
    <property type="entry name" value="(Trans)glycosidases"/>
    <property type="match status" value="1"/>
</dbReference>
<dbReference type="InterPro" id="IPR021488">
    <property type="entry name" value="DUF3142"/>
</dbReference>
<evidence type="ECO:0000313" key="1">
    <source>
        <dbReference type="EMBL" id="WEK46218.1"/>
    </source>
</evidence>
<gene>
    <name evidence="1" type="ORF">P0Y56_14545</name>
</gene>
<dbReference type="AlphaFoldDB" id="A0AAJ5X606"/>
<dbReference type="Proteomes" id="UP001218362">
    <property type="component" value="Chromosome"/>
</dbReference>
<dbReference type="Pfam" id="PF11340">
    <property type="entry name" value="DUF3142"/>
    <property type="match status" value="1"/>
</dbReference>
<dbReference type="EMBL" id="CP119316">
    <property type="protein sequence ID" value="WEK46218.1"/>
    <property type="molecule type" value="Genomic_DNA"/>
</dbReference>
<evidence type="ECO:0000313" key="2">
    <source>
        <dbReference type="Proteomes" id="UP001218362"/>
    </source>
</evidence>
<proteinExistence type="predicted"/>
<dbReference type="KEGG" id="acob:P0Y56_14545"/>
<sequence>MAAADYDSFFLWAGVKPPAVLDKAKSVYLLAGEVRADDNRRFVSLRPQAPSADHAQVWLVLRVERIDWQPSVTRQLLGELARWKAAGANVRGVQIDFDSATLGLDRYAEFLKGLKRELPRGTRLSVTGLMDWSANGDPAALAKLGTVVDEVVVQTYQGRTTIPGYERYLASLSKLCLPYKVALAEGGEWQAPAGLAADPHFKGYVVFLLPQAKG</sequence>